<name>A0A3M7QJA1_BRAPC</name>
<sequence>MIRKVYSNAILMFVYALEMNFSLVLINFFLASLIIQTDNLYTIDQGLQMIFWHLALQLN</sequence>
<protein>
    <submittedName>
        <fullName evidence="2">Uncharacterized protein</fullName>
    </submittedName>
</protein>
<organism evidence="2 3">
    <name type="scientific">Brachionus plicatilis</name>
    <name type="common">Marine rotifer</name>
    <name type="synonym">Brachionus muelleri</name>
    <dbReference type="NCBI Taxonomy" id="10195"/>
    <lineage>
        <taxon>Eukaryota</taxon>
        <taxon>Metazoa</taxon>
        <taxon>Spiralia</taxon>
        <taxon>Gnathifera</taxon>
        <taxon>Rotifera</taxon>
        <taxon>Eurotatoria</taxon>
        <taxon>Monogononta</taxon>
        <taxon>Pseudotrocha</taxon>
        <taxon>Ploima</taxon>
        <taxon>Brachionidae</taxon>
        <taxon>Brachionus</taxon>
    </lineage>
</organism>
<feature type="transmembrane region" description="Helical" evidence="1">
    <location>
        <begin position="12"/>
        <end position="35"/>
    </location>
</feature>
<keyword evidence="1" id="KW-0812">Transmembrane</keyword>
<keyword evidence="3" id="KW-1185">Reference proteome</keyword>
<evidence type="ECO:0000256" key="1">
    <source>
        <dbReference type="SAM" id="Phobius"/>
    </source>
</evidence>
<comment type="caution">
    <text evidence="2">The sequence shown here is derived from an EMBL/GenBank/DDBJ whole genome shotgun (WGS) entry which is preliminary data.</text>
</comment>
<dbReference type="AlphaFoldDB" id="A0A3M7QJA1"/>
<keyword evidence="1" id="KW-1133">Transmembrane helix</keyword>
<proteinExistence type="predicted"/>
<accession>A0A3M7QJA1</accession>
<dbReference type="EMBL" id="REGN01005981">
    <property type="protein sequence ID" value="RNA11343.1"/>
    <property type="molecule type" value="Genomic_DNA"/>
</dbReference>
<keyword evidence="1" id="KW-0472">Membrane</keyword>
<gene>
    <name evidence="2" type="ORF">BpHYR1_009314</name>
</gene>
<reference evidence="2 3" key="1">
    <citation type="journal article" date="2018" name="Sci. Rep.">
        <title>Genomic signatures of local adaptation to the degree of environmental predictability in rotifers.</title>
        <authorList>
            <person name="Franch-Gras L."/>
            <person name="Hahn C."/>
            <person name="Garcia-Roger E.M."/>
            <person name="Carmona M.J."/>
            <person name="Serra M."/>
            <person name="Gomez A."/>
        </authorList>
    </citation>
    <scope>NUCLEOTIDE SEQUENCE [LARGE SCALE GENOMIC DNA]</scope>
    <source>
        <strain evidence="2">HYR1</strain>
    </source>
</reference>
<evidence type="ECO:0000313" key="2">
    <source>
        <dbReference type="EMBL" id="RNA11343.1"/>
    </source>
</evidence>
<dbReference type="Proteomes" id="UP000276133">
    <property type="component" value="Unassembled WGS sequence"/>
</dbReference>
<evidence type="ECO:0000313" key="3">
    <source>
        <dbReference type="Proteomes" id="UP000276133"/>
    </source>
</evidence>